<evidence type="ECO:0000256" key="10">
    <source>
        <dbReference type="PIRSR" id="PIRSR004682-4"/>
    </source>
</evidence>
<evidence type="ECO:0000256" key="3">
    <source>
        <dbReference type="ARBA" id="ARBA00022723"/>
    </source>
</evidence>
<dbReference type="EMBL" id="BNCJ01000048">
    <property type="protein sequence ID" value="GHF75762.1"/>
    <property type="molecule type" value="Genomic_DNA"/>
</dbReference>
<dbReference type="PANTHER" id="PTHR42891">
    <property type="entry name" value="D-GLYCERO-BETA-D-MANNO-HEPTOSE-1,7-BISPHOSPHATE 7-PHOSPHATASE"/>
    <property type="match status" value="1"/>
</dbReference>
<feature type="active site" description="Proton donor" evidence="8">
    <location>
        <position position="10"/>
    </location>
</feature>
<protein>
    <recommendedName>
        <fullName evidence="6 7">D,D-heptose 1,7-bisphosphate phosphatase</fullName>
        <ecNumber evidence="7">3.1.3.-</ecNumber>
    </recommendedName>
</protein>
<dbReference type="InterPro" id="IPR023214">
    <property type="entry name" value="HAD_sf"/>
</dbReference>
<feature type="binding site" evidence="10">
    <location>
        <position position="89"/>
    </location>
    <ligand>
        <name>Zn(2+)</name>
        <dbReference type="ChEBI" id="CHEBI:29105"/>
    </ligand>
</feature>
<dbReference type="GO" id="GO:0016791">
    <property type="term" value="F:phosphatase activity"/>
    <property type="evidence" value="ECO:0007669"/>
    <property type="project" value="InterPro"/>
</dbReference>
<dbReference type="GO" id="GO:0005737">
    <property type="term" value="C:cytoplasm"/>
    <property type="evidence" value="ECO:0007669"/>
    <property type="project" value="UniProtKB-SubCell"/>
</dbReference>
<feature type="site" description="Stabilizes the phosphoryl group" evidence="9">
    <location>
        <position position="50"/>
    </location>
</feature>
<dbReference type="GO" id="GO:0005975">
    <property type="term" value="P:carbohydrate metabolic process"/>
    <property type="evidence" value="ECO:0007669"/>
    <property type="project" value="InterPro"/>
</dbReference>
<comment type="similarity">
    <text evidence="7">Belongs to the gmhB family.</text>
</comment>
<dbReference type="Pfam" id="PF13344">
    <property type="entry name" value="Hydrolase_6"/>
    <property type="match status" value="1"/>
</dbReference>
<dbReference type="EC" id="3.1.3.-" evidence="7"/>
<dbReference type="CDD" id="cd07503">
    <property type="entry name" value="HAD_HisB-N"/>
    <property type="match status" value="1"/>
</dbReference>
<dbReference type="InterPro" id="IPR006543">
    <property type="entry name" value="Histidinol-phos"/>
</dbReference>
<comment type="subcellular location">
    <subcellularLocation>
        <location evidence="1 7">Cytoplasm</location>
    </subcellularLocation>
</comment>
<evidence type="ECO:0000313" key="12">
    <source>
        <dbReference type="Proteomes" id="UP000626220"/>
    </source>
</evidence>
<evidence type="ECO:0000313" key="11">
    <source>
        <dbReference type="EMBL" id="GHF75762.1"/>
    </source>
</evidence>
<gene>
    <name evidence="11" type="primary">gmhB</name>
    <name evidence="11" type="ORF">GCM10017056_52700</name>
</gene>
<reference evidence="11" key="2">
    <citation type="submission" date="2020-09" db="EMBL/GenBank/DDBJ databases">
        <authorList>
            <person name="Sun Q."/>
            <person name="Kim S."/>
        </authorList>
    </citation>
    <scope>NUCLEOTIDE SEQUENCE</scope>
    <source>
        <strain evidence="11">KCTC 42650</strain>
    </source>
</reference>
<evidence type="ECO:0000256" key="4">
    <source>
        <dbReference type="ARBA" id="ARBA00022801"/>
    </source>
</evidence>
<dbReference type="NCBIfam" id="TIGR01656">
    <property type="entry name" value="Histidinol-ppas"/>
    <property type="match status" value="1"/>
</dbReference>
<keyword evidence="10" id="KW-0862">Zinc</keyword>
<dbReference type="AlphaFoldDB" id="A0A8J3MAK1"/>
<feature type="site" description="Stabilizes the phosphoryl group" evidence="9">
    <location>
        <position position="107"/>
    </location>
</feature>
<organism evidence="11 12">
    <name type="scientific">Seohaeicola zhoushanensis</name>
    <dbReference type="NCBI Taxonomy" id="1569283"/>
    <lineage>
        <taxon>Bacteria</taxon>
        <taxon>Pseudomonadati</taxon>
        <taxon>Pseudomonadota</taxon>
        <taxon>Alphaproteobacteria</taxon>
        <taxon>Rhodobacterales</taxon>
        <taxon>Roseobacteraceae</taxon>
        <taxon>Seohaeicola</taxon>
    </lineage>
</organism>
<evidence type="ECO:0000256" key="8">
    <source>
        <dbReference type="PIRSR" id="PIRSR004682-1"/>
    </source>
</evidence>
<reference evidence="11" key="1">
    <citation type="journal article" date="2014" name="Int. J. Syst. Evol. Microbiol.">
        <title>Complete genome sequence of Corynebacterium casei LMG S-19264T (=DSM 44701T), isolated from a smear-ripened cheese.</title>
        <authorList>
            <consortium name="US DOE Joint Genome Institute (JGI-PGF)"/>
            <person name="Walter F."/>
            <person name="Albersmeier A."/>
            <person name="Kalinowski J."/>
            <person name="Ruckert C."/>
        </authorList>
    </citation>
    <scope>NUCLEOTIDE SEQUENCE</scope>
    <source>
        <strain evidence="11">KCTC 42650</strain>
    </source>
</reference>
<accession>A0A8J3MAK1</accession>
<keyword evidence="3 10" id="KW-0479">Metal-binding</keyword>
<name>A0A8J3MAK1_9RHOB</name>
<keyword evidence="2 7" id="KW-0963">Cytoplasm</keyword>
<keyword evidence="10" id="KW-0460">Magnesium</keyword>
<dbReference type="Pfam" id="PF13242">
    <property type="entry name" value="Hydrolase_like"/>
    <property type="match status" value="1"/>
</dbReference>
<keyword evidence="5 7" id="KW-0119">Carbohydrate metabolism</keyword>
<dbReference type="PANTHER" id="PTHR42891:SF1">
    <property type="entry name" value="D-GLYCERO-BETA-D-MANNO-HEPTOSE-1,7-BISPHOSPHATE 7-PHOSPHATASE"/>
    <property type="match status" value="1"/>
</dbReference>
<comment type="caution">
    <text evidence="11">The sequence shown here is derived from an EMBL/GenBank/DDBJ whole genome shotgun (WGS) entry which is preliminary data.</text>
</comment>
<dbReference type="NCBIfam" id="TIGR01549">
    <property type="entry name" value="HAD-SF-IA-v1"/>
    <property type="match status" value="1"/>
</dbReference>
<dbReference type="Proteomes" id="UP000626220">
    <property type="component" value="Unassembled WGS sequence"/>
</dbReference>
<evidence type="ECO:0000256" key="6">
    <source>
        <dbReference type="ARBA" id="ARBA00031828"/>
    </source>
</evidence>
<evidence type="ECO:0000256" key="9">
    <source>
        <dbReference type="PIRSR" id="PIRSR004682-3"/>
    </source>
</evidence>
<feature type="binding site" evidence="10">
    <location>
        <position position="8"/>
    </location>
    <ligand>
        <name>Mg(2+)</name>
        <dbReference type="ChEBI" id="CHEBI:18420"/>
    </ligand>
</feature>
<keyword evidence="12" id="KW-1185">Reference proteome</keyword>
<dbReference type="GO" id="GO:0046872">
    <property type="term" value="F:metal ion binding"/>
    <property type="evidence" value="ECO:0007669"/>
    <property type="project" value="UniProtKB-KW"/>
</dbReference>
<evidence type="ECO:0000256" key="1">
    <source>
        <dbReference type="ARBA" id="ARBA00004496"/>
    </source>
</evidence>
<comment type="cofactor">
    <cofactor evidence="10">
        <name>Mg(2+)</name>
        <dbReference type="ChEBI" id="CHEBI:18420"/>
    </cofactor>
</comment>
<dbReference type="InterPro" id="IPR006357">
    <property type="entry name" value="HAD-SF_hydro_IIA"/>
</dbReference>
<proteinExistence type="inferred from homology"/>
<dbReference type="NCBIfam" id="TIGR01662">
    <property type="entry name" value="HAD-SF-IIIA"/>
    <property type="match status" value="1"/>
</dbReference>
<dbReference type="InterPro" id="IPR004446">
    <property type="entry name" value="Heptose_bisP_phosphatase"/>
</dbReference>
<dbReference type="InterPro" id="IPR006439">
    <property type="entry name" value="HAD-SF_hydro_IA"/>
</dbReference>
<dbReference type="Gene3D" id="3.40.50.1000">
    <property type="entry name" value="HAD superfamily/HAD-like"/>
    <property type="match status" value="1"/>
</dbReference>
<dbReference type="InterPro" id="IPR036412">
    <property type="entry name" value="HAD-like_sf"/>
</dbReference>
<dbReference type="PIRSF" id="PIRSF004682">
    <property type="entry name" value="GmhB"/>
    <property type="match status" value="1"/>
</dbReference>
<evidence type="ECO:0000256" key="5">
    <source>
        <dbReference type="ARBA" id="ARBA00023277"/>
    </source>
</evidence>
<dbReference type="InterPro" id="IPR006549">
    <property type="entry name" value="HAD-SF_hydro_IIIA"/>
</dbReference>
<dbReference type="RefSeq" id="WP_189683116.1">
    <property type="nucleotide sequence ID" value="NZ_BNCJ01000048.1"/>
</dbReference>
<feature type="binding site" evidence="10">
    <location>
        <position position="10"/>
    </location>
    <ligand>
        <name>Mg(2+)</name>
        <dbReference type="ChEBI" id="CHEBI:18420"/>
    </ligand>
</feature>
<keyword evidence="4 7" id="KW-0378">Hydrolase</keyword>
<feature type="binding site" evidence="10">
    <location>
        <position position="132"/>
    </location>
    <ligand>
        <name>Mg(2+)</name>
        <dbReference type="ChEBI" id="CHEBI:18420"/>
    </ligand>
</feature>
<dbReference type="SUPFAM" id="SSF56784">
    <property type="entry name" value="HAD-like"/>
    <property type="match status" value="1"/>
</dbReference>
<comment type="cofactor">
    <cofactor evidence="10">
        <name>Zn(2+)</name>
        <dbReference type="ChEBI" id="CHEBI:29105"/>
    </cofactor>
</comment>
<evidence type="ECO:0000256" key="7">
    <source>
        <dbReference type="PIRNR" id="PIRNR004682"/>
    </source>
</evidence>
<evidence type="ECO:0000256" key="2">
    <source>
        <dbReference type="ARBA" id="ARBA00022490"/>
    </source>
</evidence>
<feature type="active site" description="Nucleophile" evidence="8">
    <location>
        <position position="8"/>
    </location>
</feature>
<feature type="site" description="Contributes to substrate recognition" evidence="9">
    <location>
        <position position="106"/>
    </location>
</feature>
<sequence length="189" mass="19868">MSRAVFLDRDGTLIELVHHLTDPGDVRLIPGAGAAVRRLRAAGWKVVIVTNQSVIGRGKLTEAGLAEVHAEMARQLAAEGTQVDAILFCPLAPAQKDPTVIEDVMRKPGPGMLLGAAAEMGLELPACWMVGDTVSDMLAGRNAGCHTLLVRTGYGADYAHDIGALDGEAPDLAAAADIILNKTKNEEQP</sequence>